<accession>A0ABN8DLA2</accession>
<comment type="similarity">
    <text evidence="1 8">Belongs to the SELO family.</text>
</comment>
<keyword evidence="8" id="KW-0464">Manganese</keyword>
<evidence type="ECO:0000256" key="7">
    <source>
        <dbReference type="ARBA" id="ARBA00022842"/>
    </source>
</evidence>
<dbReference type="Pfam" id="PF02696">
    <property type="entry name" value="SelO"/>
    <property type="match status" value="1"/>
</dbReference>
<feature type="compositionally biased region" description="Low complexity" evidence="9">
    <location>
        <begin position="7"/>
        <end position="32"/>
    </location>
</feature>
<keyword evidence="7 8" id="KW-0460">Magnesium</keyword>
<comment type="catalytic activity">
    <reaction evidence="8">
        <text>L-tyrosyl-[protein] + ATP = O-(5'-adenylyl)-L-tyrosyl-[protein] + diphosphate</text>
        <dbReference type="Rhea" id="RHEA:54288"/>
        <dbReference type="Rhea" id="RHEA-COMP:10136"/>
        <dbReference type="Rhea" id="RHEA-COMP:13846"/>
        <dbReference type="ChEBI" id="CHEBI:30616"/>
        <dbReference type="ChEBI" id="CHEBI:33019"/>
        <dbReference type="ChEBI" id="CHEBI:46858"/>
        <dbReference type="ChEBI" id="CHEBI:83624"/>
        <dbReference type="EC" id="2.7.7.108"/>
    </reaction>
</comment>
<dbReference type="NCBIfam" id="NF000658">
    <property type="entry name" value="PRK00029.1"/>
    <property type="match status" value="1"/>
</dbReference>
<evidence type="ECO:0000313" key="10">
    <source>
        <dbReference type="EMBL" id="CAH0529147.1"/>
    </source>
</evidence>
<dbReference type="PANTHER" id="PTHR32057">
    <property type="entry name" value="PROTEIN ADENYLYLTRANSFERASE SELO, MITOCHONDRIAL"/>
    <property type="match status" value="1"/>
</dbReference>
<evidence type="ECO:0000256" key="1">
    <source>
        <dbReference type="ARBA" id="ARBA00009747"/>
    </source>
</evidence>
<dbReference type="EC" id="2.7.7.-" evidence="8"/>
<evidence type="ECO:0000256" key="6">
    <source>
        <dbReference type="ARBA" id="ARBA00022840"/>
    </source>
</evidence>
<feature type="region of interest" description="Disordered" evidence="9">
    <location>
        <begin position="1"/>
        <end position="32"/>
    </location>
</feature>
<evidence type="ECO:0000256" key="4">
    <source>
        <dbReference type="ARBA" id="ARBA00022723"/>
    </source>
</evidence>
<feature type="binding site" evidence="8">
    <location>
        <position position="155"/>
    </location>
    <ligand>
        <name>ATP</name>
        <dbReference type="ChEBI" id="CHEBI:30616"/>
    </ligand>
</feature>
<feature type="binding site" evidence="8">
    <location>
        <position position="143"/>
    </location>
    <ligand>
        <name>ATP</name>
        <dbReference type="ChEBI" id="CHEBI:30616"/>
    </ligand>
</feature>
<keyword evidence="2 8" id="KW-0808">Transferase</keyword>
<feature type="binding site" evidence="8">
    <location>
        <position position="123"/>
    </location>
    <ligand>
        <name>ATP</name>
        <dbReference type="ChEBI" id="CHEBI:30616"/>
    </ligand>
</feature>
<feature type="binding site" evidence="8">
    <location>
        <position position="120"/>
    </location>
    <ligand>
        <name>ATP</name>
        <dbReference type="ChEBI" id="CHEBI:30616"/>
    </ligand>
</feature>
<proteinExistence type="inferred from homology"/>
<protein>
    <recommendedName>
        <fullName evidence="8">Protein nucleotidyltransferase YdiU</fullName>
        <ecNumber evidence="8">2.7.7.-</ecNumber>
    </recommendedName>
    <alternativeName>
        <fullName evidence="8">Protein adenylyltransferase YdiU</fullName>
        <ecNumber evidence="8">2.7.7.108</ecNumber>
    </alternativeName>
    <alternativeName>
        <fullName evidence="8">Protein uridylyltransferase YdiU</fullName>
        <ecNumber evidence="8">2.7.7.-</ecNumber>
    </alternativeName>
</protein>
<sequence>MSAHTENSASNDSFNNDSINNDSINNNSASDSNPITVSFDNSYYRELPEFYHAQQAAYVPSPSLIKFNHELAQQLQIDLQGASEAQIAQAFSGNHLLAGAQPLAQAYAGHQFGHYNPQLGDGRALLLGETLDVSGQRYDIQLKGSGTTPFSRRGDGKAALGPVLREYLFSEAMFALNVPTTRALSAVLSGESVWREQAKPGAILTRVASSHIRVGTFQFFAYNDQPEKVKQLADYVIARHFPDATQSSSPYLTLLKRVCEQQAKLVSQWQLIGFVHGVMNTDNTAICGETIDYGPCAFMDRYDPATVFSSIDSEGRYAYGNQPSIAQWNLARFAETILTLISEDEQQAVELATQTLHDFMQQYHDLWLTGMLAKLGITNQQEGDRQLIEQLLTLLKDHKVDYTQLFRSLSSSLSDDQTVTQALFNDSQGWAHWRIKWQKRLEHNPMSVDARATLMNQHNPIYIPRNHIVEQVIAAAEQQQDFEPFEQLLKVLQQPFVQQSGCEEFAQPAPEEFGPFRTFCGT</sequence>
<dbReference type="EMBL" id="CAKLCM010000003">
    <property type="protein sequence ID" value="CAH0529147.1"/>
    <property type="molecule type" value="Genomic_DNA"/>
</dbReference>
<dbReference type="PANTHER" id="PTHR32057:SF14">
    <property type="entry name" value="PROTEIN ADENYLYLTRANSFERASE SELO, MITOCHONDRIAL"/>
    <property type="match status" value="1"/>
</dbReference>
<feature type="binding site" evidence="8">
    <location>
        <position position="292"/>
    </location>
    <ligand>
        <name>ATP</name>
        <dbReference type="ChEBI" id="CHEBI:30616"/>
    </ligand>
</feature>
<feature type="binding site" evidence="8">
    <location>
        <position position="122"/>
    </location>
    <ligand>
        <name>ATP</name>
        <dbReference type="ChEBI" id="CHEBI:30616"/>
    </ligand>
</feature>
<comment type="catalytic activity">
    <reaction evidence="8">
        <text>L-seryl-[protein] + UTP = O-(5'-uridylyl)-L-seryl-[protein] + diphosphate</text>
        <dbReference type="Rhea" id="RHEA:64604"/>
        <dbReference type="Rhea" id="RHEA-COMP:9863"/>
        <dbReference type="Rhea" id="RHEA-COMP:16635"/>
        <dbReference type="ChEBI" id="CHEBI:29999"/>
        <dbReference type="ChEBI" id="CHEBI:33019"/>
        <dbReference type="ChEBI" id="CHEBI:46398"/>
        <dbReference type="ChEBI" id="CHEBI:156051"/>
    </reaction>
</comment>
<organism evidence="10 11">
    <name type="scientific">Vibrio hippocampi</name>
    <dbReference type="NCBI Taxonomy" id="654686"/>
    <lineage>
        <taxon>Bacteria</taxon>
        <taxon>Pseudomonadati</taxon>
        <taxon>Pseudomonadota</taxon>
        <taxon>Gammaproteobacteria</taxon>
        <taxon>Vibrionales</taxon>
        <taxon>Vibrionaceae</taxon>
        <taxon>Vibrio</taxon>
    </lineage>
</organism>
<feature type="active site" description="Proton acceptor" evidence="8">
    <location>
        <position position="282"/>
    </location>
</feature>
<feature type="binding site" evidence="8">
    <location>
        <position position="292"/>
    </location>
    <ligand>
        <name>Mg(2+)</name>
        <dbReference type="ChEBI" id="CHEBI:18420"/>
    </ligand>
</feature>
<gene>
    <name evidence="8 10" type="primary">selO</name>
    <name evidence="8" type="synonym">ydiU</name>
    <name evidence="10" type="ORF">VHP8226_03074</name>
</gene>
<evidence type="ECO:0000256" key="2">
    <source>
        <dbReference type="ARBA" id="ARBA00022679"/>
    </source>
</evidence>
<feature type="binding site" evidence="8">
    <location>
        <position position="283"/>
    </location>
    <ligand>
        <name>Mg(2+)</name>
        <dbReference type="ChEBI" id="CHEBI:18420"/>
    </ligand>
</feature>
<evidence type="ECO:0000256" key="5">
    <source>
        <dbReference type="ARBA" id="ARBA00022741"/>
    </source>
</evidence>
<comment type="function">
    <text evidence="8">Nucleotidyltransferase involved in the post-translational modification of proteins. It can catalyze the addition of adenosine monophosphate (AMP) or uridine monophosphate (UMP) to a protein, resulting in modifications known as AMPylation and UMPylation.</text>
</comment>
<keyword evidence="3 8" id="KW-0548">Nucleotidyltransferase</keyword>
<dbReference type="EC" id="2.7.7.108" evidence="8"/>
<name>A0ABN8DLA2_9VIBR</name>
<evidence type="ECO:0000256" key="9">
    <source>
        <dbReference type="SAM" id="MobiDB-lite"/>
    </source>
</evidence>
<comment type="catalytic activity">
    <reaction evidence="8">
        <text>L-tyrosyl-[protein] + UTP = O-(5'-uridylyl)-L-tyrosyl-[protein] + diphosphate</text>
        <dbReference type="Rhea" id="RHEA:83887"/>
        <dbReference type="Rhea" id="RHEA-COMP:10136"/>
        <dbReference type="Rhea" id="RHEA-COMP:20238"/>
        <dbReference type="ChEBI" id="CHEBI:33019"/>
        <dbReference type="ChEBI" id="CHEBI:46398"/>
        <dbReference type="ChEBI" id="CHEBI:46858"/>
        <dbReference type="ChEBI" id="CHEBI:90602"/>
    </reaction>
</comment>
<dbReference type="GO" id="GO:0016779">
    <property type="term" value="F:nucleotidyltransferase activity"/>
    <property type="evidence" value="ECO:0007669"/>
    <property type="project" value="UniProtKB-KW"/>
</dbReference>
<keyword evidence="4 8" id="KW-0479">Metal-binding</keyword>
<dbReference type="HAMAP" id="MF_00692">
    <property type="entry name" value="SelO"/>
    <property type="match status" value="1"/>
</dbReference>
<keyword evidence="5 8" id="KW-0547">Nucleotide-binding</keyword>
<feature type="binding site" evidence="8">
    <location>
        <position position="206"/>
    </location>
    <ligand>
        <name>ATP</name>
        <dbReference type="ChEBI" id="CHEBI:30616"/>
    </ligand>
</feature>
<feature type="binding site" evidence="8">
    <location>
        <position position="213"/>
    </location>
    <ligand>
        <name>ATP</name>
        <dbReference type="ChEBI" id="CHEBI:30616"/>
    </ligand>
</feature>
<evidence type="ECO:0000313" key="11">
    <source>
        <dbReference type="Proteomes" id="UP000838160"/>
    </source>
</evidence>
<comment type="catalytic activity">
    <reaction evidence="8">
        <text>L-histidyl-[protein] + UTP = N(tele)-(5'-uridylyl)-L-histidyl-[protein] + diphosphate</text>
        <dbReference type="Rhea" id="RHEA:83891"/>
        <dbReference type="Rhea" id="RHEA-COMP:9745"/>
        <dbReference type="Rhea" id="RHEA-COMP:20239"/>
        <dbReference type="ChEBI" id="CHEBI:29979"/>
        <dbReference type="ChEBI" id="CHEBI:33019"/>
        <dbReference type="ChEBI" id="CHEBI:46398"/>
        <dbReference type="ChEBI" id="CHEBI:233474"/>
    </reaction>
</comment>
<reference evidence="10" key="1">
    <citation type="submission" date="2021-12" db="EMBL/GenBank/DDBJ databases">
        <authorList>
            <person name="Rodrigo-Torres L."/>
            <person name="Arahal R. D."/>
            <person name="Lucena T."/>
        </authorList>
    </citation>
    <scope>NUCLEOTIDE SEQUENCE</scope>
    <source>
        <strain evidence="10">CECT 8226</strain>
    </source>
</reference>
<keyword evidence="11" id="KW-1185">Reference proteome</keyword>
<keyword evidence="6 8" id="KW-0067">ATP-binding</keyword>
<feature type="binding site" evidence="8">
    <location>
        <position position="156"/>
    </location>
    <ligand>
        <name>ATP</name>
        <dbReference type="ChEBI" id="CHEBI:30616"/>
    </ligand>
</feature>
<comment type="caution">
    <text evidence="10">The sequence shown here is derived from an EMBL/GenBank/DDBJ whole genome shotgun (WGS) entry which is preliminary data.</text>
</comment>
<dbReference type="RefSeq" id="WP_237485927.1">
    <property type="nucleotide sequence ID" value="NZ_CAKLCM010000003.1"/>
</dbReference>
<evidence type="ECO:0000256" key="8">
    <source>
        <dbReference type="HAMAP-Rule" id="MF_00692"/>
    </source>
</evidence>
<evidence type="ECO:0000256" key="3">
    <source>
        <dbReference type="ARBA" id="ARBA00022695"/>
    </source>
</evidence>
<comment type="cofactor">
    <cofactor evidence="8">
        <name>Mg(2+)</name>
        <dbReference type="ChEBI" id="CHEBI:18420"/>
    </cofactor>
    <cofactor evidence="8">
        <name>Mn(2+)</name>
        <dbReference type="ChEBI" id="CHEBI:29035"/>
    </cofactor>
</comment>
<comment type="catalytic activity">
    <reaction evidence="8">
        <text>L-threonyl-[protein] + ATP = 3-O-(5'-adenylyl)-L-threonyl-[protein] + diphosphate</text>
        <dbReference type="Rhea" id="RHEA:54292"/>
        <dbReference type="Rhea" id="RHEA-COMP:11060"/>
        <dbReference type="Rhea" id="RHEA-COMP:13847"/>
        <dbReference type="ChEBI" id="CHEBI:30013"/>
        <dbReference type="ChEBI" id="CHEBI:30616"/>
        <dbReference type="ChEBI" id="CHEBI:33019"/>
        <dbReference type="ChEBI" id="CHEBI:138113"/>
        <dbReference type="EC" id="2.7.7.108"/>
    </reaction>
</comment>
<comment type="catalytic activity">
    <reaction evidence="8">
        <text>L-seryl-[protein] + ATP = 3-O-(5'-adenylyl)-L-seryl-[protein] + diphosphate</text>
        <dbReference type="Rhea" id="RHEA:58120"/>
        <dbReference type="Rhea" id="RHEA-COMP:9863"/>
        <dbReference type="Rhea" id="RHEA-COMP:15073"/>
        <dbReference type="ChEBI" id="CHEBI:29999"/>
        <dbReference type="ChEBI" id="CHEBI:30616"/>
        <dbReference type="ChEBI" id="CHEBI:33019"/>
        <dbReference type="ChEBI" id="CHEBI:142516"/>
        <dbReference type="EC" id="2.7.7.108"/>
    </reaction>
</comment>
<dbReference type="Proteomes" id="UP000838160">
    <property type="component" value="Unassembled WGS sequence"/>
</dbReference>
<dbReference type="InterPro" id="IPR003846">
    <property type="entry name" value="SelO"/>
</dbReference>